<dbReference type="Proteomes" id="UP000695562">
    <property type="component" value="Unassembled WGS sequence"/>
</dbReference>
<evidence type="ECO:0000256" key="1">
    <source>
        <dbReference type="ARBA" id="ARBA00022737"/>
    </source>
</evidence>
<organism evidence="2 3">
    <name type="scientific">Polysphondylium violaceum</name>
    <dbReference type="NCBI Taxonomy" id="133409"/>
    <lineage>
        <taxon>Eukaryota</taxon>
        <taxon>Amoebozoa</taxon>
        <taxon>Evosea</taxon>
        <taxon>Eumycetozoa</taxon>
        <taxon>Dictyostelia</taxon>
        <taxon>Dictyosteliales</taxon>
        <taxon>Dictyosteliaceae</taxon>
        <taxon>Polysphondylium</taxon>
    </lineage>
</organism>
<reference evidence="2" key="1">
    <citation type="submission" date="2020-01" db="EMBL/GenBank/DDBJ databases">
        <title>Development of genomics and gene disruption for Polysphondylium violaceum indicates a role for the polyketide synthase stlB in stalk morphogenesis.</title>
        <authorList>
            <person name="Narita B."/>
            <person name="Kawabe Y."/>
            <person name="Kin K."/>
            <person name="Saito T."/>
            <person name="Gibbs R."/>
            <person name="Kuspa A."/>
            <person name="Muzny D."/>
            <person name="Queller D."/>
            <person name="Richards S."/>
            <person name="Strassman J."/>
            <person name="Sucgang R."/>
            <person name="Worley K."/>
            <person name="Schaap P."/>
        </authorList>
    </citation>
    <scope>NUCLEOTIDE SEQUENCE</scope>
    <source>
        <strain evidence="2">QSvi11</strain>
    </source>
</reference>
<dbReference type="InterPro" id="IPR008615">
    <property type="entry name" value="FNIP"/>
</dbReference>
<keyword evidence="3" id="KW-1185">Reference proteome</keyword>
<evidence type="ECO:0000313" key="3">
    <source>
        <dbReference type="Proteomes" id="UP000695562"/>
    </source>
</evidence>
<accession>A0A8J4PTQ0</accession>
<evidence type="ECO:0008006" key="4">
    <source>
        <dbReference type="Google" id="ProtNLM"/>
    </source>
</evidence>
<dbReference type="Pfam" id="PF05725">
    <property type="entry name" value="FNIP"/>
    <property type="match status" value="1"/>
</dbReference>
<proteinExistence type="predicted"/>
<protein>
    <recommendedName>
        <fullName evidence="4">FNIP repeat-containing protein</fullName>
    </recommendedName>
</protein>
<dbReference type="EMBL" id="AJWJ01000703">
    <property type="protein sequence ID" value="KAF2069266.1"/>
    <property type="molecule type" value="Genomic_DNA"/>
</dbReference>
<gene>
    <name evidence="2" type="ORF">CYY_009419</name>
</gene>
<evidence type="ECO:0000313" key="2">
    <source>
        <dbReference type="EMBL" id="KAF2069266.1"/>
    </source>
</evidence>
<dbReference type="InterPro" id="IPR051251">
    <property type="entry name" value="STK_FNIP-Repeat"/>
</dbReference>
<dbReference type="PANTHER" id="PTHR32134:SF173">
    <property type="entry name" value="FNIP REPEAT-CONTAINING PROTEIN-RELATED"/>
    <property type="match status" value="1"/>
</dbReference>
<dbReference type="AlphaFoldDB" id="A0A8J4PTQ0"/>
<keyword evidence="1" id="KW-0677">Repeat</keyword>
<name>A0A8J4PTQ0_9MYCE</name>
<sequence>MSNTLTFFSVWRNMFIKNKILKYRKNGYSIKVVYEQPVELDIEYLDKFNYCEISIPVNSKQQLQSLVERVLIIKPDKLHLRINDTSGYDYSDKPELPNIITSLEINSLYKGLIPDNITVLTMVHLKNTVCNFDIIPKSIRYVKYINKNSREIQGKIPFGIERLDLYLSRSTPPNLSFPNSIREMKIYQLNSFEPTFILPDSLEVLELYESTIFNSLPSKLKVFKKRFNEDIVNNFSFPFPINLQEISLPLGKTTQFLPNTLSNLGALKLDHNPFQIPNNIKELKLIYTNQQALEIPHSIHTFGVQLENVDFNLDLIPSSVQSLFICFGKLNQRGVPIGSIKSSIKRIMVSGDFDINPPIPLSLLPHITDLFMLKTNITKQDLPNNADLLFLWCDSIEQHSIPSKTKELHLIGLNSTLQIQPSFFKSITSLSLSNTSLKVGDLSNNIKHLKLCNLSNDLEKGMIPDSVSHLYIDSYGQNNEIQDIGLSNNIKVCKIVQGIKSSKDLFEKFHKIEFLDFKKLDIQGRPLNNTIIEKIGSNLNHPFFNNSVLPTRTDYFQPTFSNYLFYDFPEYQGKFSYDINFFDNF</sequence>
<dbReference type="PANTHER" id="PTHR32134">
    <property type="entry name" value="FNIP REPEAT-CONTAINING PROTEIN"/>
    <property type="match status" value="1"/>
</dbReference>
<comment type="caution">
    <text evidence="2">The sequence shown here is derived from an EMBL/GenBank/DDBJ whole genome shotgun (WGS) entry which is preliminary data.</text>
</comment>